<dbReference type="AlphaFoldDB" id="A0A0K2VJT7"/>
<evidence type="ECO:0000313" key="1">
    <source>
        <dbReference type="EMBL" id="CDW50719.1"/>
    </source>
</evidence>
<proteinExistence type="predicted"/>
<feature type="non-terminal residue" evidence="1">
    <location>
        <position position="1"/>
    </location>
</feature>
<protein>
    <submittedName>
        <fullName evidence="1">Uncharacterized protein</fullName>
    </submittedName>
</protein>
<dbReference type="EMBL" id="HACA01033358">
    <property type="protein sequence ID" value="CDW50719.1"/>
    <property type="molecule type" value="Transcribed_RNA"/>
</dbReference>
<sequence length="49" mass="5639">WHLSDFARTFQTTLVWCVLISSTKRGILPYRWCKLILKSGAPNIILGHP</sequence>
<organism evidence="1">
    <name type="scientific">Lepeophtheirus salmonis</name>
    <name type="common">Salmon louse</name>
    <name type="synonym">Caligus salmonis</name>
    <dbReference type="NCBI Taxonomy" id="72036"/>
    <lineage>
        <taxon>Eukaryota</taxon>
        <taxon>Metazoa</taxon>
        <taxon>Ecdysozoa</taxon>
        <taxon>Arthropoda</taxon>
        <taxon>Crustacea</taxon>
        <taxon>Multicrustacea</taxon>
        <taxon>Hexanauplia</taxon>
        <taxon>Copepoda</taxon>
        <taxon>Siphonostomatoida</taxon>
        <taxon>Caligidae</taxon>
        <taxon>Lepeophtheirus</taxon>
    </lineage>
</organism>
<accession>A0A0K2VJT7</accession>
<reference evidence="1" key="1">
    <citation type="submission" date="2014-05" db="EMBL/GenBank/DDBJ databases">
        <authorList>
            <person name="Chronopoulou M."/>
        </authorList>
    </citation>
    <scope>NUCLEOTIDE SEQUENCE</scope>
    <source>
        <tissue evidence="1">Whole organism</tissue>
    </source>
</reference>
<name>A0A0K2VJT7_LEPSM</name>